<dbReference type="GO" id="GO:0008409">
    <property type="term" value="F:5'-3' exonuclease activity"/>
    <property type="evidence" value="ECO:0007669"/>
    <property type="project" value="InterPro"/>
</dbReference>
<dbReference type="SMART" id="SM00279">
    <property type="entry name" value="HhH2"/>
    <property type="match status" value="1"/>
</dbReference>
<evidence type="ECO:0000259" key="17">
    <source>
        <dbReference type="SMART" id="SM00475"/>
    </source>
</evidence>
<evidence type="ECO:0000256" key="11">
    <source>
        <dbReference type="ARBA" id="ARBA00022932"/>
    </source>
</evidence>
<evidence type="ECO:0000256" key="10">
    <source>
        <dbReference type="ARBA" id="ARBA00022839"/>
    </source>
</evidence>
<dbReference type="PATRIC" id="fig|36847.3.peg.2071"/>
<comment type="catalytic activity">
    <reaction evidence="14 16">
        <text>DNA(n) + a 2'-deoxyribonucleoside 5'-triphosphate = DNA(n+1) + diphosphate</text>
        <dbReference type="Rhea" id="RHEA:22508"/>
        <dbReference type="Rhea" id="RHEA-COMP:17339"/>
        <dbReference type="Rhea" id="RHEA-COMP:17340"/>
        <dbReference type="ChEBI" id="CHEBI:33019"/>
        <dbReference type="ChEBI" id="CHEBI:61560"/>
        <dbReference type="ChEBI" id="CHEBI:173112"/>
        <dbReference type="EC" id="2.7.7.7"/>
    </reaction>
</comment>
<evidence type="ECO:0000256" key="8">
    <source>
        <dbReference type="ARBA" id="ARBA00022763"/>
    </source>
</evidence>
<dbReference type="InterPro" id="IPR002298">
    <property type="entry name" value="DNA_polymerase_A"/>
</dbReference>
<dbReference type="InterPro" id="IPR008918">
    <property type="entry name" value="HhH2"/>
</dbReference>
<evidence type="ECO:0000256" key="12">
    <source>
        <dbReference type="ARBA" id="ARBA00023125"/>
    </source>
</evidence>
<keyword evidence="5 16" id="KW-0548">Nucleotidyltransferase</keyword>
<evidence type="ECO:0000256" key="15">
    <source>
        <dbReference type="NCBIfam" id="TIGR00593"/>
    </source>
</evidence>
<dbReference type="PANTHER" id="PTHR10133:SF27">
    <property type="entry name" value="DNA POLYMERASE NU"/>
    <property type="match status" value="1"/>
</dbReference>
<dbReference type="FunFam" id="1.10.150.20:FF:000003">
    <property type="entry name" value="DNA polymerase I"/>
    <property type="match status" value="1"/>
</dbReference>
<dbReference type="RefSeq" id="WP_066087616.1">
    <property type="nucleotide sequence ID" value="NZ_LRVM01000005.1"/>
</dbReference>
<evidence type="ECO:0000256" key="9">
    <source>
        <dbReference type="ARBA" id="ARBA00022801"/>
    </source>
</evidence>
<comment type="subunit">
    <text evidence="16">Single-chain monomer with multiple functions.</text>
</comment>
<evidence type="ECO:0000256" key="13">
    <source>
        <dbReference type="ARBA" id="ARBA00023204"/>
    </source>
</evidence>
<dbReference type="InterPro" id="IPR036397">
    <property type="entry name" value="RNaseH_sf"/>
</dbReference>
<dbReference type="InterPro" id="IPR043502">
    <property type="entry name" value="DNA/RNA_pol_sf"/>
</dbReference>
<dbReference type="PANTHER" id="PTHR10133">
    <property type="entry name" value="DNA POLYMERASE I"/>
    <property type="match status" value="1"/>
</dbReference>
<dbReference type="CDD" id="cd06140">
    <property type="entry name" value="DNA_polA_I_Bacillus_like_exo"/>
    <property type="match status" value="1"/>
</dbReference>
<evidence type="ECO:0000256" key="14">
    <source>
        <dbReference type="ARBA" id="ARBA00049244"/>
    </source>
</evidence>
<keyword evidence="10" id="KW-0269">Exonuclease</keyword>
<keyword evidence="12 16" id="KW-0238">DNA-binding</keyword>
<comment type="similarity">
    <text evidence="1 16">Belongs to the DNA polymerase type-A family.</text>
</comment>
<dbReference type="SUPFAM" id="SSF47807">
    <property type="entry name" value="5' to 3' exonuclease, C-terminal subdomain"/>
    <property type="match status" value="1"/>
</dbReference>
<name>A0A136WE00_9FIRM</name>
<dbReference type="Gene3D" id="3.30.70.370">
    <property type="match status" value="1"/>
</dbReference>
<dbReference type="Proteomes" id="UP000070539">
    <property type="component" value="Unassembled WGS sequence"/>
</dbReference>
<dbReference type="GO" id="GO:0008408">
    <property type="term" value="F:3'-5' exonuclease activity"/>
    <property type="evidence" value="ECO:0007669"/>
    <property type="project" value="InterPro"/>
</dbReference>
<accession>A0A136WE00</accession>
<dbReference type="EMBL" id="LRVM01000005">
    <property type="protein sequence ID" value="KXL52742.1"/>
    <property type="molecule type" value="Genomic_DNA"/>
</dbReference>
<protein>
    <recommendedName>
        <fullName evidence="3 15">DNA polymerase I</fullName>
        <ecNumber evidence="2 15">2.7.7.7</ecNumber>
    </recommendedName>
</protein>
<dbReference type="GO" id="GO:0003677">
    <property type="term" value="F:DNA binding"/>
    <property type="evidence" value="ECO:0007669"/>
    <property type="project" value="UniProtKB-UniRule"/>
</dbReference>
<dbReference type="InterPro" id="IPR018320">
    <property type="entry name" value="DNA_polymerase_1"/>
</dbReference>
<keyword evidence="20" id="KW-1185">Reference proteome</keyword>
<dbReference type="InterPro" id="IPR020046">
    <property type="entry name" value="5-3_exonucl_a-hlix_arch_N"/>
</dbReference>
<dbReference type="FunFam" id="3.40.50.1010:FF:000001">
    <property type="entry name" value="DNA polymerase I"/>
    <property type="match status" value="1"/>
</dbReference>
<dbReference type="InterPro" id="IPR020045">
    <property type="entry name" value="DNA_polI_H3TH"/>
</dbReference>
<dbReference type="SMART" id="SM00482">
    <property type="entry name" value="POLAc"/>
    <property type="match status" value="1"/>
</dbReference>
<dbReference type="CDD" id="cd08637">
    <property type="entry name" value="DNA_pol_A_pol_I_C"/>
    <property type="match status" value="1"/>
</dbReference>
<feature type="domain" description="5'-3' exonuclease" evidence="17">
    <location>
        <begin position="3"/>
        <end position="264"/>
    </location>
</feature>
<dbReference type="InterPro" id="IPR002421">
    <property type="entry name" value="5-3_exonuclease"/>
</dbReference>
<evidence type="ECO:0000256" key="6">
    <source>
        <dbReference type="ARBA" id="ARBA00022705"/>
    </source>
</evidence>
<evidence type="ECO:0000256" key="3">
    <source>
        <dbReference type="ARBA" id="ARBA00020311"/>
    </source>
</evidence>
<dbReference type="InterPro" id="IPR019760">
    <property type="entry name" value="DNA-dir_DNA_pol_A_CS"/>
</dbReference>
<dbReference type="FunFam" id="1.10.150.20:FF:000002">
    <property type="entry name" value="DNA polymerase I"/>
    <property type="match status" value="1"/>
</dbReference>
<dbReference type="PRINTS" id="PR00868">
    <property type="entry name" value="DNAPOLI"/>
</dbReference>
<dbReference type="SUPFAM" id="SSF88723">
    <property type="entry name" value="PIN domain-like"/>
    <property type="match status" value="1"/>
</dbReference>
<keyword evidence="9" id="KW-0378">Hydrolase</keyword>
<dbReference type="Pfam" id="PF02739">
    <property type="entry name" value="5_3_exonuc_N"/>
    <property type="match status" value="1"/>
</dbReference>
<dbReference type="NCBIfam" id="NF004397">
    <property type="entry name" value="PRK05755.1"/>
    <property type="match status" value="1"/>
</dbReference>
<keyword evidence="6 16" id="KW-0235">DNA replication</keyword>
<sequence>MTEKIMLIDGNSIVNRAFYGVPLLTNSAGQYTNGVYGFLNILFKLMDEEKPDYLAVAFDLHAPTFRHKEFGGYKGTRKGMPDELRTQMPLLKEMLQAMNIQTYEMEGYEADDILGTLSAKAEEQGVVPVVVSGDRDLLQLASETLKVRIPKTKGGRTETEDYYAKDVVEKYGVTPLEFIDVKALMGDASDNIPGVPGIGEKTAAKIIREYHDLENAIAHASEVKPKKAAENLAEFQAQARLSKFLATIIRDMPISLDKEGTKIGNMFNATAYDLVKRLELKSMFDRFEKDEVQTTQIQDFHGVYSFDEAKIFFQNLENKETAYIILMDESVCQGLALYQEDLGGVWLEVGEELTEEQFFALAKPFFSDDRFIKIGHDIKKDLKILGASIGEMPKISFDTAIGAYILNPTGSSYDYDDLAKTFLNQVFPSGEEVLGKGKSKKAFCILSEEERKNFAVTQAKVCFEAKKIMEKQLAENGQTELFYDIEMPLIYVLADMEEYGIKVDKEALLLYQKNLETSIDIITKEIFSLSGEEFNLNSPKQLGVILFEKLGLKGGKKTKTGYSTAADVLEKLKYEHPMVEKILYYRQLAKLKSTYADGLLAVMDEKTEKIYSTFNQTITATGRISSTEPNLQNIPVRLELGRELRKVFIPENREFCFLDADYSQIELRVLAHIAGDETLINAFRNNQDIHRLTASQVFHVPFDEVTSLQRSNAKAVNFGIVYGIGSFSLSQDLGISRKEAEQYIAAYFAKYPNIKKYLNETIQHATEEGYVSTLWNRRRAMPELQSNNFVQRSFGERVAMNMPIQGSAADIIKIAMVHVHKALKEGGYRSRLILQVHDELLIETYIEEREAVARILKENMEQAAELSVPLDVEVHEGNSWFEAK</sequence>
<dbReference type="Gene3D" id="1.10.150.20">
    <property type="entry name" value="5' to 3' exonuclease, C-terminal subdomain"/>
    <property type="match status" value="2"/>
</dbReference>
<keyword evidence="13 16" id="KW-0234">DNA repair</keyword>
<dbReference type="InterPro" id="IPR002562">
    <property type="entry name" value="3'-5'_exonuclease_dom"/>
</dbReference>
<dbReference type="InterPro" id="IPR036279">
    <property type="entry name" value="5-3_exonuclease_C_sf"/>
</dbReference>
<dbReference type="SMART" id="SM00475">
    <property type="entry name" value="53EXOc"/>
    <property type="match status" value="1"/>
</dbReference>
<dbReference type="Gene3D" id="3.40.50.1010">
    <property type="entry name" value="5'-nuclease"/>
    <property type="match status" value="1"/>
</dbReference>
<dbReference type="NCBIfam" id="TIGR00593">
    <property type="entry name" value="pola"/>
    <property type="match status" value="1"/>
</dbReference>
<dbReference type="InterPro" id="IPR029060">
    <property type="entry name" value="PIN-like_dom_sf"/>
</dbReference>
<dbReference type="FunFam" id="1.20.1060.10:FF:000001">
    <property type="entry name" value="DNA polymerase I"/>
    <property type="match status" value="1"/>
</dbReference>
<proteinExistence type="inferred from homology"/>
<dbReference type="InterPro" id="IPR001098">
    <property type="entry name" value="DNA-dir_DNA_pol_A_palm_dom"/>
</dbReference>
<dbReference type="PROSITE" id="PS00447">
    <property type="entry name" value="DNA_POLYMERASE_A"/>
    <property type="match status" value="1"/>
</dbReference>
<evidence type="ECO:0000256" key="7">
    <source>
        <dbReference type="ARBA" id="ARBA00022722"/>
    </source>
</evidence>
<evidence type="ECO:0000256" key="16">
    <source>
        <dbReference type="RuleBase" id="RU004460"/>
    </source>
</evidence>
<keyword evidence="4 16" id="KW-0808">Transferase</keyword>
<keyword evidence="8 16" id="KW-0227">DNA damage</keyword>
<dbReference type="InterPro" id="IPR012337">
    <property type="entry name" value="RNaseH-like_sf"/>
</dbReference>
<dbReference type="Gene3D" id="3.30.420.10">
    <property type="entry name" value="Ribonuclease H-like superfamily/Ribonuclease H"/>
    <property type="match status" value="1"/>
</dbReference>
<reference evidence="19 20" key="1">
    <citation type="submission" date="2016-01" db="EMBL/GenBank/DDBJ databases">
        <title>Genome sequence of Clostridium neopropionicum X4, DSM-3847.</title>
        <authorList>
            <person name="Poehlein A."/>
            <person name="Beck M.H."/>
            <person name="Bengelsdorf F.R."/>
            <person name="Daniel R."/>
            <person name="Duerre P."/>
        </authorList>
    </citation>
    <scope>NUCLEOTIDE SEQUENCE [LARGE SCALE GENOMIC DNA]</scope>
    <source>
        <strain evidence="19 20">DSM-3847</strain>
    </source>
</reference>
<dbReference type="SUPFAM" id="SSF56672">
    <property type="entry name" value="DNA/RNA polymerases"/>
    <property type="match status" value="1"/>
</dbReference>
<dbReference type="EC" id="2.7.7.7" evidence="2 15"/>
<feature type="domain" description="DNA-directed DNA polymerase family A palm" evidence="18">
    <location>
        <begin position="641"/>
        <end position="848"/>
    </location>
</feature>
<dbReference type="Pfam" id="PF01612">
    <property type="entry name" value="DNA_pol_A_exo1"/>
    <property type="match status" value="1"/>
</dbReference>
<evidence type="ECO:0000259" key="18">
    <source>
        <dbReference type="SMART" id="SM00482"/>
    </source>
</evidence>
<gene>
    <name evidence="16 19" type="primary">polA</name>
    <name evidence="19" type="ORF">CLNEO_17640</name>
</gene>
<dbReference type="GO" id="GO:0006261">
    <property type="term" value="P:DNA-templated DNA replication"/>
    <property type="evidence" value="ECO:0007669"/>
    <property type="project" value="UniProtKB-UniRule"/>
</dbReference>
<dbReference type="CDD" id="cd09898">
    <property type="entry name" value="H3TH_53EXO"/>
    <property type="match status" value="1"/>
</dbReference>
<dbReference type="Pfam" id="PF01367">
    <property type="entry name" value="5_3_exonuc"/>
    <property type="match status" value="1"/>
</dbReference>
<evidence type="ECO:0000256" key="5">
    <source>
        <dbReference type="ARBA" id="ARBA00022695"/>
    </source>
</evidence>
<dbReference type="CDD" id="cd09859">
    <property type="entry name" value="PIN_53EXO"/>
    <property type="match status" value="1"/>
</dbReference>
<keyword evidence="7" id="KW-0540">Nuclease</keyword>
<evidence type="ECO:0000256" key="1">
    <source>
        <dbReference type="ARBA" id="ARBA00007705"/>
    </source>
</evidence>
<dbReference type="OrthoDB" id="9806424at2"/>
<dbReference type="SUPFAM" id="SSF53098">
    <property type="entry name" value="Ribonuclease H-like"/>
    <property type="match status" value="1"/>
</dbReference>
<comment type="caution">
    <text evidence="19">The sequence shown here is derived from an EMBL/GenBank/DDBJ whole genome shotgun (WGS) entry which is preliminary data.</text>
</comment>
<dbReference type="Gene3D" id="1.20.1060.10">
    <property type="entry name" value="Taq DNA Polymerase, Chain T, domain 4"/>
    <property type="match status" value="1"/>
</dbReference>
<keyword evidence="11 16" id="KW-0239">DNA-directed DNA polymerase</keyword>
<evidence type="ECO:0000256" key="2">
    <source>
        <dbReference type="ARBA" id="ARBA00012417"/>
    </source>
</evidence>
<evidence type="ECO:0000256" key="4">
    <source>
        <dbReference type="ARBA" id="ARBA00022679"/>
    </source>
</evidence>
<dbReference type="GO" id="GO:0006302">
    <property type="term" value="P:double-strand break repair"/>
    <property type="evidence" value="ECO:0007669"/>
    <property type="project" value="TreeGrafter"/>
</dbReference>
<dbReference type="STRING" id="36847.CLNEO_17640"/>
<dbReference type="AlphaFoldDB" id="A0A136WE00"/>
<dbReference type="Pfam" id="PF00476">
    <property type="entry name" value="DNA_pol_A"/>
    <property type="match status" value="1"/>
</dbReference>
<evidence type="ECO:0000313" key="19">
    <source>
        <dbReference type="EMBL" id="KXL52742.1"/>
    </source>
</evidence>
<organism evidence="19 20">
    <name type="scientific">Anaerotignum neopropionicum</name>
    <dbReference type="NCBI Taxonomy" id="36847"/>
    <lineage>
        <taxon>Bacteria</taxon>
        <taxon>Bacillati</taxon>
        <taxon>Bacillota</taxon>
        <taxon>Clostridia</taxon>
        <taxon>Lachnospirales</taxon>
        <taxon>Anaerotignaceae</taxon>
        <taxon>Anaerotignum</taxon>
    </lineage>
</organism>
<dbReference type="GO" id="GO:0003887">
    <property type="term" value="F:DNA-directed DNA polymerase activity"/>
    <property type="evidence" value="ECO:0007669"/>
    <property type="project" value="UniProtKB-UniRule"/>
</dbReference>
<evidence type="ECO:0000313" key="20">
    <source>
        <dbReference type="Proteomes" id="UP000070539"/>
    </source>
</evidence>